<dbReference type="Gene3D" id="2.130.10.10">
    <property type="entry name" value="YVTN repeat-like/Quinoprotein amine dehydrogenase"/>
    <property type="match status" value="1"/>
</dbReference>
<dbReference type="GO" id="GO:0016567">
    <property type="term" value="P:protein ubiquitination"/>
    <property type="evidence" value="ECO:0007669"/>
    <property type="project" value="InterPro"/>
</dbReference>
<sequence>MHVNKHQHPESQLHIECINLKYMTVSGNVIQSKTISNQPLKPSHFGVSQSYVAIRGDDKNIAVIDRKLNQPVARLPNSQNVNCIALKPKNEEMMVTVGNDNVISVWCSRDKKMRDTQYLSQFAYA</sequence>
<protein>
    <submittedName>
        <fullName evidence="1">F-box/WD repeat-containing protein 5-like protein</fullName>
    </submittedName>
</protein>
<dbReference type="Proteomes" id="UP000288716">
    <property type="component" value="Unassembled WGS sequence"/>
</dbReference>
<dbReference type="InterPro" id="IPR036322">
    <property type="entry name" value="WD40_repeat_dom_sf"/>
</dbReference>
<keyword evidence="2" id="KW-1185">Reference proteome</keyword>
<organism evidence="1 2">
    <name type="scientific">Leptotrombidium deliense</name>
    <dbReference type="NCBI Taxonomy" id="299467"/>
    <lineage>
        <taxon>Eukaryota</taxon>
        <taxon>Metazoa</taxon>
        <taxon>Ecdysozoa</taxon>
        <taxon>Arthropoda</taxon>
        <taxon>Chelicerata</taxon>
        <taxon>Arachnida</taxon>
        <taxon>Acari</taxon>
        <taxon>Acariformes</taxon>
        <taxon>Trombidiformes</taxon>
        <taxon>Prostigmata</taxon>
        <taxon>Anystina</taxon>
        <taxon>Parasitengona</taxon>
        <taxon>Trombiculoidea</taxon>
        <taxon>Trombiculidae</taxon>
        <taxon>Leptotrombidium</taxon>
    </lineage>
</organism>
<dbReference type="AlphaFoldDB" id="A0A443RT43"/>
<dbReference type="GO" id="GO:0080008">
    <property type="term" value="C:Cul4-RING E3 ubiquitin ligase complex"/>
    <property type="evidence" value="ECO:0007669"/>
    <property type="project" value="InterPro"/>
</dbReference>
<gene>
    <name evidence="1" type="ORF">B4U80_12488</name>
</gene>
<dbReference type="SUPFAM" id="SSF50978">
    <property type="entry name" value="WD40 repeat-like"/>
    <property type="match status" value="1"/>
</dbReference>
<dbReference type="EMBL" id="NCKV01038555">
    <property type="protein sequence ID" value="RWS18511.1"/>
    <property type="molecule type" value="Genomic_DNA"/>
</dbReference>
<comment type="caution">
    <text evidence="1">The sequence shown here is derived from an EMBL/GenBank/DDBJ whole genome shotgun (WGS) entry which is preliminary data.</text>
</comment>
<dbReference type="GO" id="GO:0019005">
    <property type="term" value="C:SCF ubiquitin ligase complex"/>
    <property type="evidence" value="ECO:0007669"/>
    <property type="project" value="InterPro"/>
</dbReference>
<proteinExistence type="predicted"/>
<dbReference type="InterPro" id="IPR042508">
    <property type="entry name" value="FBXW5"/>
</dbReference>
<name>A0A443RT43_9ACAR</name>
<dbReference type="PANTHER" id="PTHR20995">
    <property type="entry name" value="F-BOX/WD REPEAT-CONTAINING PROTEIN 5"/>
    <property type="match status" value="1"/>
</dbReference>
<accession>A0A443RT43</accession>
<evidence type="ECO:0000313" key="1">
    <source>
        <dbReference type="EMBL" id="RWS18511.1"/>
    </source>
</evidence>
<reference evidence="1 2" key="1">
    <citation type="journal article" date="2018" name="Gigascience">
        <title>Genomes of trombidid mites reveal novel predicted allergens and laterally-transferred genes associated with secondary metabolism.</title>
        <authorList>
            <person name="Dong X."/>
            <person name="Chaisiri K."/>
            <person name="Xia D."/>
            <person name="Armstrong S.D."/>
            <person name="Fang Y."/>
            <person name="Donnelly M.J."/>
            <person name="Kadowaki T."/>
            <person name="McGarry J.W."/>
            <person name="Darby A.C."/>
            <person name="Makepeace B.L."/>
        </authorList>
    </citation>
    <scope>NUCLEOTIDE SEQUENCE [LARGE SCALE GENOMIC DNA]</scope>
    <source>
        <strain evidence="1">UoL-UT</strain>
    </source>
</reference>
<evidence type="ECO:0000313" key="2">
    <source>
        <dbReference type="Proteomes" id="UP000288716"/>
    </source>
</evidence>
<dbReference type="PANTHER" id="PTHR20995:SF17">
    <property type="entry name" value="F-BOX_WD REPEAT-CONTAINING PROTEIN 5"/>
    <property type="match status" value="1"/>
</dbReference>
<dbReference type="VEuPathDB" id="VectorBase:LDEU013529"/>
<dbReference type="InterPro" id="IPR015943">
    <property type="entry name" value="WD40/YVTN_repeat-like_dom_sf"/>
</dbReference>